<feature type="domain" description="GYF" evidence="1">
    <location>
        <begin position="43"/>
        <end position="90"/>
    </location>
</feature>
<dbReference type="SMART" id="SM00444">
    <property type="entry name" value="GYF"/>
    <property type="match status" value="1"/>
</dbReference>
<name>A0A6C0F1J5_9ZZZZ</name>
<proteinExistence type="predicted"/>
<organism evidence="2">
    <name type="scientific">viral metagenome</name>
    <dbReference type="NCBI Taxonomy" id="1070528"/>
    <lineage>
        <taxon>unclassified sequences</taxon>
        <taxon>metagenomes</taxon>
        <taxon>organismal metagenomes</taxon>
    </lineage>
</organism>
<protein>
    <recommendedName>
        <fullName evidence="1">GYF domain-containing protein</fullName>
    </recommendedName>
</protein>
<accession>A0A6C0F1J5</accession>
<sequence>MEAKTKTKSIQFTPETKPEYYGKIKKPEPIKWQVDKRKALDDGAQWYYSHLGDIQGPWDGKVMRKWLEAGHFTPSLEIRMGSVGDFAELEMHFANINDAFCIPSELLMSLLSIGKDKFTTVLDGKETWRLGEAKQRILWEQLSPNNNVYIGEYYMGKLGNVIERLPLCGECRGIMTPTKVGSDSGLFWTYGCNCMDSDGPEEIETETETKCYRQVPKPSDLDGMVKPSPSILFELCHDHCCRVLPNGCSKTEVINTSKLQINLASALLTKKLLVHNNDHPDGAWSWKDWKTGREQAVYFFDDGTIFSERKPFGTWKTNTGVTGIAIYQQPGDWTTLYRTHLSERIEITLDNCFVGPEEIETVYMYILLEADTGLHYLQQDCAYFQKIGDEVVLADLFGNPTKSASKKIIYE</sequence>
<evidence type="ECO:0000313" key="2">
    <source>
        <dbReference type="EMBL" id="QHT34912.1"/>
    </source>
</evidence>
<dbReference type="InterPro" id="IPR035445">
    <property type="entry name" value="GYF-like_dom_sf"/>
</dbReference>
<dbReference type="AlphaFoldDB" id="A0A6C0F1J5"/>
<dbReference type="Gene3D" id="3.30.1490.40">
    <property type="match status" value="1"/>
</dbReference>
<dbReference type="InterPro" id="IPR003169">
    <property type="entry name" value="GYF"/>
</dbReference>
<evidence type="ECO:0000259" key="1">
    <source>
        <dbReference type="PROSITE" id="PS50829"/>
    </source>
</evidence>
<dbReference type="Pfam" id="PF02213">
    <property type="entry name" value="GYF"/>
    <property type="match status" value="1"/>
</dbReference>
<dbReference type="SUPFAM" id="SSF55277">
    <property type="entry name" value="GYF domain"/>
    <property type="match status" value="1"/>
</dbReference>
<dbReference type="EMBL" id="MN739011">
    <property type="protein sequence ID" value="QHT34912.1"/>
    <property type="molecule type" value="Genomic_DNA"/>
</dbReference>
<reference evidence="2" key="1">
    <citation type="journal article" date="2020" name="Nature">
        <title>Giant virus diversity and host interactions through global metagenomics.</title>
        <authorList>
            <person name="Schulz F."/>
            <person name="Roux S."/>
            <person name="Paez-Espino D."/>
            <person name="Jungbluth S."/>
            <person name="Walsh D.A."/>
            <person name="Denef V.J."/>
            <person name="McMahon K.D."/>
            <person name="Konstantinidis K.T."/>
            <person name="Eloe-Fadrosh E.A."/>
            <person name="Kyrpides N.C."/>
            <person name="Woyke T."/>
        </authorList>
    </citation>
    <scope>NUCLEOTIDE SEQUENCE</scope>
    <source>
        <strain evidence="2">GVMAG-M-3300009180-1</strain>
    </source>
</reference>
<dbReference type="PROSITE" id="PS50829">
    <property type="entry name" value="GYF"/>
    <property type="match status" value="1"/>
</dbReference>